<evidence type="ECO:0000313" key="4">
    <source>
        <dbReference type="Proteomes" id="UP001165444"/>
    </source>
</evidence>
<name>A0ABT0C578_9BACT</name>
<proteinExistence type="predicted"/>
<dbReference type="Gene3D" id="3.40.1350.10">
    <property type="match status" value="1"/>
</dbReference>
<evidence type="ECO:0000259" key="2">
    <source>
        <dbReference type="Pfam" id="PF17761"/>
    </source>
</evidence>
<protein>
    <submittedName>
        <fullName evidence="3">PDDEXK nuclease domain-containing protein</fullName>
    </submittedName>
</protein>
<dbReference type="InterPro" id="IPR053148">
    <property type="entry name" value="PD-DEXK-like_domain"/>
</dbReference>
<evidence type="ECO:0000313" key="3">
    <source>
        <dbReference type="EMBL" id="MCJ2382169.1"/>
    </source>
</evidence>
<comment type="caution">
    <text evidence="3">The sequence shown here is derived from an EMBL/GenBank/DDBJ whole genome shotgun (WGS) entry which is preliminary data.</text>
</comment>
<accession>A0ABT0C578</accession>
<dbReference type="InterPro" id="IPR041527">
    <property type="entry name" value="YhcG_N"/>
</dbReference>
<dbReference type="RefSeq" id="WP_243326492.1">
    <property type="nucleotide sequence ID" value="NZ_JAKZMM010000059.1"/>
</dbReference>
<dbReference type="InterPro" id="IPR011856">
    <property type="entry name" value="tRNA_endonuc-like_dom_sf"/>
</dbReference>
<organism evidence="3 4">
    <name type="scientific">Parabacteroides faecalis</name>
    <dbReference type="NCBI Taxonomy" id="2924040"/>
    <lineage>
        <taxon>Bacteria</taxon>
        <taxon>Pseudomonadati</taxon>
        <taxon>Bacteroidota</taxon>
        <taxon>Bacteroidia</taxon>
        <taxon>Bacteroidales</taxon>
        <taxon>Tannerellaceae</taxon>
        <taxon>Parabacteroides</taxon>
    </lineage>
</organism>
<evidence type="ECO:0000259" key="1">
    <source>
        <dbReference type="Pfam" id="PF06250"/>
    </source>
</evidence>
<reference evidence="3 4" key="1">
    <citation type="submission" date="2022-03" db="EMBL/GenBank/DDBJ databases">
        <title>Parabacteroides sp. nov. isolated from swine feces.</title>
        <authorList>
            <person name="Bak J.E."/>
        </authorList>
    </citation>
    <scope>NUCLEOTIDE SEQUENCE [LARGE SCALE GENOMIC DNA]</scope>
    <source>
        <strain evidence="3 4">AGMB00274</strain>
    </source>
</reference>
<dbReference type="PANTHER" id="PTHR30547:SF5">
    <property type="entry name" value="NUCLEASE YHCG-RELATED"/>
    <property type="match status" value="1"/>
</dbReference>
<gene>
    <name evidence="3" type="ORF">MUN53_16395</name>
</gene>
<dbReference type="Proteomes" id="UP001165444">
    <property type="component" value="Unassembled WGS sequence"/>
</dbReference>
<dbReference type="EMBL" id="JAKZMM010000059">
    <property type="protein sequence ID" value="MCJ2382169.1"/>
    <property type="molecule type" value="Genomic_DNA"/>
</dbReference>
<dbReference type="Pfam" id="PF06250">
    <property type="entry name" value="YhcG_C"/>
    <property type="match status" value="1"/>
</dbReference>
<sequence length="353" mass="41950">MEKDLIQNPKEQTLYVDVCQIIDTARTRIASYLNTEICMTNWLVGKRIKEDILFNERAEYGKQIVKHLSERLSVRYGKGWGYEKLKHCIRAAYVFSEDEIRYATRTQLTWTHLRSLMGVTDELGRSFYMEMCRIEHWDTRTLDRKIDELLYERTTLSRKPEEVIKQELKQVKATNQLLPDLVFRSSYFLDMLGLPDNFTEKDLEASILNQIQQFIKELGTDFAFIDRQKRITVDAVDYYMDLLFFHRGLRRLIVIDLKLGKFKPEYEGQMMLYLRYLNRNERKVGEESPIGLILCSEGNTEHIEYLMLDEDSPVKVAQYYTQLPDKKILSEKLHRAIAIAKEYYTEQKLDKKE</sequence>
<feature type="domain" description="YhcG PDDEXK nuclease" evidence="1">
    <location>
        <begin position="182"/>
        <end position="332"/>
    </location>
</feature>
<dbReference type="Pfam" id="PF17761">
    <property type="entry name" value="DUF1016_N"/>
    <property type="match status" value="1"/>
</dbReference>
<dbReference type="PANTHER" id="PTHR30547">
    <property type="entry name" value="UNCHARACTERIZED PROTEIN YHCG-RELATED"/>
    <property type="match status" value="1"/>
</dbReference>
<feature type="domain" description="YhcG N-terminal" evidence="2">
    <location>
        <begin position="18"/>
        <end position="153"/>
    </location>
</feature>
<dbReference type="InterPro" id="IPR009362">
    <property type="entry name" value="YhcG_C"/>
</dbReference>
<keyword evidence="4" id="KW-1185">Reference proteome</keyword>